<dbReference type="SUPFAM" id="SSF51556">
    <property type="entry name" value="Metallo-dependent hydrolases"/>
    <property type="match status" value="1"/>
</dbReference>
<dbReference type="InterPro" id="IPR011059">
    <property type="entry name" value="Metal-dep_hydrolase_composite"/>
</dbReference>
<accession>A0ABU1YLC7</accession>
<dbReference type="InterPro" id="IPR006680">
    <property type="entry name" value="Amidohydro-rel"/>
</dbReference>
<evidence type="ECO:0000256" key="1">
    <source>
        <dbReference type="SAM" id="SignalP"/>
    </source>
</evidence>
<organism evidence="3 4">
    <name type="scientific">Roseateles saccharophilus</name>
    <name type="common">Pseudomonas saccharophila</name>
    <dbReference type="NCBI Taxonomy" id="304"/>
    <lineage>
        <taxon>Bacteria</taxon>
        <taxon>Pseudomonadati</taxon>
        <taxon>Pseudomonadota</taxon>
        <taxon>Betaproteobacteria</taxon>
        <taxon>Burkholderiales</taxon>
        <taxon>Sphaerotilaceae</taxon>
        <taxon>Roseateles</taxon>
    </lineage>
</organism>
<protein>
    <recommendedName>
        <fullName evidence="2">Amidohydrolase-related domain-containing protein</fullName>
    </recommendedName>
</protein>
<dbReference type="Gene3D" id="1.20.58.520">
    <property type="entry name" value="Amidohydrolase"/>
    <property type="match status" value="1"/>
</dbReference>
<gene>
    <name evidence="3" type="ORF">J2X20_002291</name>
</gene>
<dbReference type="PANTHER" id="PTHR43135">
    <property type="entry name" value="ALPHA-D-RIBOSE 1-METHYLPHOSPHONATE 5-TRIPHOSPHATE DIPHOSPHATASE"/>
    <property type="match status" value="1"/>
</dbReference>
<dbReference type="Proteomes" id="UP001180453">
    <property type="component" value="Unassembled WGS sequence"/>
</dbReference>
<evidence type="ECO:0000313" key="3">
    <source>
        <dbReference type="EMBL" id="MDR7269662.1"/>
    </source>
</evidence>
<dbReference type="RefSeq" id="WP_310264625.1">
    <property type="nucleotide sequence ID" value="NZ_JAVDXU010000001.1"/>
</dbReference>
<dbReference type="Pfam" id="PF01979">
    <property type="entry name" value="Amidohydro_1"/>
    <property type="match status" value="1"/>
</dbReference>
<dbReference type="SUPFAM" id="SSF51338">
    <property type="entry name" value="Composite domain of metallo-dependent hydrolases"/>
    <property type="match status" value="1"/>
</dbReference>
<dbReference type="InterPro" id="IPR051781">
    <property type="entry name" value="Metallo-dep_Hydrolase"/>
</dbReference>
<keyword evidence="1" id="KW-0732">Signal</keyword>
<dbReference type="Gene3D" id="2.30.40.10">
    <property type="entry name" value="Urease, subunit C, domain 1"/>
    <property type="match status" value="1"/>
</dbReference>
<sequence length="454" mass="47954">MRHLIAILTLGLATLAGAARAAPPIAFVHVNVVPLATEGVLPDQTVVVAEGRIQAVGKDVAIPAGATVIDGHGKAWLSPGLADMHVHSDTRTDMSVYLAHGVTSVLNMGEASNSFVGRTKVKANRAEIPSPHVYTALRIDGSPRYGGLVVTTPDEVRSAVRLAKANGHDFIKVYNDLAPAVFDALVDETRLQNLPIVGHGVTSVGLRKQLAAGQLMVAHAEEFLYTVFDIDTAKDENAAPDDAQIPAVVDLVKRSGAFVTADLATYAAIARQWGQPAVVQAYLRAPESRYVSPQDRIGWKLAGYDGRSGSLDKRLAFLGRFVKALSDAGVPLITGTDAPAIPGMAPGFSLHDDMERLVAAGLSRQQVLAAASRAPGEMVARAFRGQTPFGTVAPGSRADLVLSAANPLDGLATLRQPLGVMAGGRWYGREELQPLLEGVVRRYKEAGFPGEARP</sequence>
<proteinExistence type="predicted"/>
<dbReference type="Gene3D" id="3.40.50.10910">
    <property type="entry name" value="Amidohydrolase"/>
    <property type="match status" value="1"/>
</dbReference>
<evidence type="ECO:0000313" key="4">
    <source>
        <dbReference type="Proteomes" id="UP001180453"/>
    </source>
</evidence>
<feature type="chain" id="PRO_5046353385" description="Amidohydrolase-related domain-containing protein" evidence="1">
    <location>
        <begin position="22"/>
        <end position="454"/>
    </location>
</feature>
<feature type="domain" description="Amidohydrolase-related" evidence="2">
    <location>
        <begin position="77"/>
        <end position="426"/>
    </location>
</feature>
<comment type="caution">
    <text evidence="3">The sequence shown here is derived from an EMBL/GenBank/DDBJ whole genome shotgun (WGS) entry which is preliminary data.</text>
</comment>
<dbReference type="InterPro" id="IPR032466">
    <property type="entry name" value="Metal_Hydrolase"/>
</dbReference>
<dbReference type="PANTHER" id="PTHR43135:SF3">
    <property type="entry name" value="ALPHA-D-RIBOSE 1-METHYLPHOSPHONATE 5-TRIPHOSPHATE DIPHOSPHATASE"/>
    <property type="match status" value="1"/>
</dbReference>
<name>A0ABU1YLC7_ROSSA</name>
<dbReference type="EMBL" id="JAVDXU010000001">
    <property type="protein sequence ID" value="MDR7269662.1"/>
    <property type="molecule type" value="Genomic_DNA"/>
</dbReference>
<keyword evidence="4" id="KW-1185">Reference proteome</keyword>
<feature type="signal peptide" evidence="1">
    <location>
        <begin position="1"/>
        <end position="21"/>
    </location>
</feature>
<reference evidence="3 4" key="1">
    <citation type="submission" date="2023-07" db="EMBL/GenBank/DDBJ databases">
        <title>Sorghum-associated microbial communities from plants grown in Nebraska, USA.</title>
        <authorList>
            <person name="Schachtman D."/>
        </authorList>
    </citation>
    <scope>NUCLEOTIDE SEQUENCE [LARGE SCALE GENOMIC DNA]</scope>
    <source>
        <strain evidence="3 4">BE314</strain>
    </source>
</reference>
<evidence type="ECO:0000259" key="2">
    <source>
        <dbReference type="Pfam" id="PF01979"/>
    </source>
</evidence>
<dbReference type="Gene3D" id="3.30.110.90">
    <property type="entry name" value="Amidohydrolase"/>
    <property type="match status" value="1"/>
</dbReference>